<dbReference type="Gene3D" id="3.20.20.70">
    <property type="entry name" value="Aldolase class I"/>
    <property type="match status" value="1"/>
</dbReference>
<dbReference type="InterPro" id="IPR013785">
    <property type="entry name" value="Aldolase_TIM"/>
</dbReference>
<feature type="binding site" evidence="4">
    <location>
        <begin position="29"/>
        <end position="31"/>
    </location>
    <ligand>
        <name>3-dehydroquinate</name>
        <dbReference type="ChEBI" id="CHEBI:32364"/>
    </ligand>
</feature>
<dbReference type="InterPro" id="IPR001381">
    <property type="entry name" value="DHquinase_I"/>
</dbReference>
<dbReference type="PANTHER" id="PTHR43699:SF1">
    <property type="entry name" value="3-DEHYDROQUINATE DEHYDRATASE"/>
    <property type="match status" value="1"/>
</dbReference>
<gene>
    <name evidence="4" type="primary">aroD</name>
    <name evidence="5" type="ORF">CH376_21030</name>
</gene>
<reference evidence="5 6" key="1">
    <citation type="submission" date="2017-07" db="EMBL/GenBank/DDBJ databases">
        <title>Leptospira spp. isolated from tropical soils.</title>
        <authorList>
            <person name="Thibeaux R."/>
            <person name="Iraola G."/>
            <person name="Ferres I."/>
            <person name="Bierque E."/>
            <person name="Girault D."/>
            <person name="Soupe-Gilbert M.-E."/>
            <person name="Picardeau M."/>
            <person name="Goarant C."/>
        </authorList>
    </citation>
    <scope>NUCLEOTIDE SEQUENCE [LARGE SCALE GENOMIC DNA]</scope>
    <source>
        <strain evidence="5 6">FH2-B-D1</strain>
    </source>
</reference>
<keyword evidence="3 4" id="KW-0704">Schiff base</keyword>
<dbReference type="EMBL" id="NPDU01000087">
    <property type="protein sequence ID" value="PJZ59943.1"/>
    <property type="molecule type" value="Genomic_DNA"/>
</dbReference>
<protein>
    <recommendedName>
        <fullName evidence="4">3-dehydroquinate dehydratase</fullName>
        <shortName evidence="4">3-dehydroquinase</shortName>
        <ecNumber evidence="4">4.2.1.10</ecNumber>
    </recommendedName>
    <alternativeName>
        <fullName evidence="4">Type I DHQase</fullName>
    </alternativeName>
    <alternativeName>
        <fullName evidence="4">Type I dehydroquinase</fullName>
        <shortName evidence="4">DHQ1</shortName>
    </alternativeName>
</protein>
<feature type="binding site" evidence="4">
    <location>
        <position position="60"/>
    </location>
    <ligand>
        <name>3-dehydroquinate</name>
        <dbReference type="ChEBI" id="CHEBI:32364"/>
    </ligand>
</feature>
<comment type="caution">
    <text evidence="4">Lacks conserved residue(s) required for the propagation of feature annotation.</text>
</comment>
<dbReference type="SUPFAM" id="SSF51569">
    <property type="entry name" value="Aldolase"/>
    <property type="match status" value="1"/>
</dbReference>
<feature type="active site" description="Proton donor/acceptor" evidence="4">
    <location>
        <position position="118"/>
    </location>
</feature>
<comment type="caution">
    <text evidence="5">The sequence shown here is derived from an EMBL/GenBank/DDBJ whole genome shotgun (WGS) entry which is preliminary data.</text>
</comment>
<keyword evidence="4" id="KW-0028">Amino-acid biosynthesis</keyword>
<dbReference type="RefSeq" id="WP_100788363.1">
    <property type="nucleotide sequence ID" value="NZ_NPDU01000087.1"/>
</dbReference>
<dbReference type="CDD" id="cd00502">
    <property type="entry name" value="DHQase_I"/>
    <property type="match status" value="1"/>
</dbReference>
<dbReference type="PANTHER" id="PTHR43699">
    <property type="entry name" value="3-DEHYDROQUINATE DEHYDRATASE"/>
    <property type="match status" value="1"/>
</dbReference>
<dbReference type="Proteomes" id="UP000232149">
    <property type="component" value="Unassembled WGS sequence"/>
</dbReference>
<evidence type="ECO:0000256" key="4">
    <source>
        <dbReference type="HAMAP-Rule" id="MF_00214"/>
    </source>
</evidence>
<keyword evidence="4" id="KW-0057">Aromatic amino acid biosynthesis</keyword>
<dbReference type="HAMAP" id="MF_00214">
    <property type="entry name" value="AroD"/>
    <property type="match status" value="1"/>
</dbReference>
<accession>A0ABX4NXY7</accession>
<dbReference type="Pfam" id="PF01487">
    <property type="entry name" value="DHquinase_I"/>
    <property type="match status" value="1"/>
</dbReference>
<comment type="pathway">
    <text evidence="4">Metabolic intermediate biosynthesis; chorismate biosynthesis; chorismate from D-erythrose 4-phosphate and phosphoenolpyruvate: step 3/7.</text>
</comment>
<evidence type="ECO:0000313" key="6">
    <source>
        <dbReference type="Proteomes" id="UP000232149"/>
    </source>
</evidence>
<evidence type="ECO:0000313" key="5">
    <source>
        <dbReference type="EMBL" id="PJZ59943.1"/>
    </source>
</evidence>
<feature type="binding site" evidence="4">
    <location>
        <position position="222"/>
    </location>
    <ligand>
        <name>3-dehydroquinate</name>
        <dbReference type="ChEBI" id="CHEBI:32364"/>
    </ligand>
</feature>
<comment type="catalytic activity">
    <reaction evidence="1 4">
        <text>3-dehydroquinate = 3-dehydroshikimate + H2O</text>
        <dbReference type="Rhea" id="RHEA:21096"/>
        <dbReference type="ChEBI" id="CHEBI:15377"/>
        <dbReference type="ChEBI" id="CHEBI:16630"/>
        <dbReference type="ChEBI" id="CHEBI:32364"/>
        <dbReference type="EC" id="4.2.1.10"/>
    </reaction>
</comment>
<evidence type="ECO:0000256" key="3">
    <source>
        <dbReference type="ARBA" id="ARBA00023270"/>
    </source>
</evidence>
<dbReference type="InterPro" id="IPR050146">
    <property type="entry name" value="Type-I_3-dehydroquinase"/>
</dbReference>
<evidence type="ECO:0000256" key="2">
    <source>
        <dbReference type="ARBA" id="ARBA00023239"/>
    </source>
</evidence>
<feature type="binding site" evidence="4">
    <location>
        <position position="199"/>
    </location>
    <ligand>
        <name>3-dehydroquinate</name>
        <dbReference type="ChEBI" id="CHEBI:32364"/>
    </ligand>
</feature>
<proteinExistence type="inferred from homology"/>
<sequence length="238" mass="27812">MEKEFQIVLTVSEEEFFSLEKHPRCDWIEIRLDLFTKQSLSEKLTAQIERLNAKCIFTYRQAGDTDQSHRSKESEIDFGSISSRLQTQNHYLDLELNRPNQLFETYAEKGFGLIRSVHKFDGILTESEIRNWIQNDSYLNKTKEYKSHLPLTFKFAVFPNSVKQLAEFLDSFRNVANEYKKKNIHLTGICMGTMGILSRVYPESYGSIFTYCCLEEPKAPGQVDLDSLFQLRKDLKFS</sequence>
<comment type="subunit">
    <text evidence="4">Homodimer.</text>
</comment>
<feature type="active site" description="Schiff-base intermediate with substrate" evidence="4">
    <location>
        <position position="154"/>
    </location>
</feature>
<comment type="similarity">
    <text evidence="4">Belongs to the type-I 3-dehydroquinase family.</text>
</comment>
<evidence type="ECO:0000256" key="1">
    <source>
        <dbReference type="ARBA" id="ARBA00001864"/>
    </source>
</evidence>
<keyword evidence="2 4" id="KW-0456">Lyase</keyword>
<organism evidence="5 6">
    <name type="scientific">Leptospira adleri</name>
    <dbReference type="NCBI Taxonomy" id="2023186"/>
    <lineage>
        <taxon>Bacteria</taxon>
        <taxon>Pseudomonadati</taxon>
        <taxon>Spirochaetota</taxon>
        <taxon>Spirochaetia</taxon>
        <taxon>Leptospirales</taxon>
        <taxon>Leptospiraceae</taxon>
        <taxon>Leptospira</taxon>
    </lineage>
</organism>
<comment type="function">
    <text evidence="4">Involved in the third step of the chorismate pathway, which leads to the biosynthesis of aromatic amino acids. Catalyzes the cis-dehydration of 3-dehydroquinate (DHQ) and introduces the first double bond of the aromatic ring to yield 3-dehydroshikimate.</text>
</comment>
<keyword evidence="6" id="KW-1185">Reference proteome</keyword>
<dbReference type="EC" id="4.2.1.10" evidence="4"/>
<name>A0ABX4NXY7_9LEPT</name>